<reference evidence="3" key="1">
    <citation type="submission" date="2014-11" db="EMBL/GenBank/DDBJ databases">
        <authorList>
            <person name="Otto D Thomas"/>
            <person name="Naeem Raeece"/>
        </authorList>
    </citation>
    <scope>NUCLEOTIDE SEQUENCE</scope>
</reference>
<dbReference type="InterPro" id="IPR045358">
    <property type="entry name" value="Ty3_capsid"/>
</dbReference>
<dbReference type="Pfam" id="PF19259">
    <property type="entry name" value="Ty3_capsid"/>
    <property type="match status" value="1"/>
</dbReference>
<protein>
    <recommendedName>
        <fullName evidence="2">Ty3 transposon capsid-like protein domain-containing protein</fullName>
    </recommendedName>
</protein>
<dbReference type="PhylomeDB" id="A0A0G4EZ00"/>
<accession>A0A0G4EZ00</accession>
<evidence type="ECO:0000259" key="2">
    <source>
        <dbReference type="Pfam" id="PF19259"/>
    </source>
</evidence>
<feature type="compositionally biased region" description="Low complexity" evidence="1">
    <location>
        <begin position="308"/>
        <end position="318"/>
    </location>
</feature>
<dbReference type="VEuPathDB" id="CryptoDB:Cvel_2537"/>
<dbReference type="EMBL" id="CDMZ01000011">
    <property type="protein sequence ID" value="CEM04413.1"/>
    <property type="molecule type" value="Genomic_DNA"/>
</dbReference>
<name>A0A0G4EZ00_9ALVE</name>
<sequence>MEGAQNVGAPGIPEVFGALETLSNSMRIIQETQALQGQQLTLQGQALETQGQAIQAVQSGLSLSSQVSPPILQSSSAGASTDTGPGHYTSKVVELPAKLVFSGKREELQRWLKDIKDFFELNEVKESKKIKMAKGRLPAYLKEWYEKYEEEHGVFSNWKSLKTELTARLKVTMERSIARAKLQALCCTEALGVEKYNEAFSQLVGQLPHLWEEDVVEDYIKGLPNSIALDVAKAKTHTLLETQKEAAEIEAFLSSRAKGGGHQDFRLRVPESGGVSDAQGHRAGQIMATPMQTRGDGGKEEKGSGHAVVIPSRVPPSRRSGRGDTETRALGAEGVVVVESVEVAVTVDDLESGRFTGAMKREKCPRHVVSVVSAQKYMGIPKSLIFPSNT</sequence>
<proteinExistence type="predicted"/>
<dbReference type="AlphaFoldDB" id="A0A0G4EZ00"/>
<feature type="region of interest" description="Disordered" evidence="1">
    <location>
        <begin position="290"/>
        <end position="327"/>
    </location>
</feature>
<evidence type="ECO:0000313" key="3">
    <source>
        <dbReference type="EMBL" id="CEM04413.1"/>
    </source>
</evidence>
<organism evidence="3">
    <name type="scientific">Chromera velia CCMP2878</name>
    <dbReference type="NCBI Taxonomy" id="1169474"/>
    <lineage>
        <taxon>Eukaryota</taxon>
        <taxon>Sar</taxon>
        <taxon>Alveolata</taxon>
        <taxon>Colpodellida</taxon>
        <taxon>Chromeraceae</taxon>
        <taxon>Chromera</taxon>
    </lineage>
</organism>
<feature type="domain" description="Ty3 transposon capsid-like protein" evidence="2">
    <location>
        <begin position="98"/>
        <end position="255"/>
    </location>
</feature>
<evidence type="ECO:0000256" key="1">
    <source>
        <dbReference type="SAM" id="MobiDB-lite"/>
    </source>
</evidence>
<gene>
    <name evidence="3" type="ORF">Cvel_2537</name>
</gene>